<comment type="caution">
    <text evidence="2">The sequence shown here is derived from an EMBL/GenBank/DDBJ whole genome shotgun (WGS) entry which is preliminary data.</text>
</comment>
<feature type="region of interest" description="Disordered" evidence="1">
    <location>
        <begin position="148"/>
        <end position="205"/>
    </location>
</feature>
<evidence type="ECO:0000313" key="2">
    <source>
        <dbReference type="EMBL" id="KAK2551339.1"/>
    </source>
</evidence>
<dbReference type="Gene3D" id="3.40.1310.20">
    <property type="match status" value="1"/>
</dbReference>
<accession>A0AAD9PYD0</accession>
<proteinExistence type="predicted"/>
<protein>
    <submittedName>
        <fullName evidence="2">Uncharacterized protein</fullName>
    </submittedName>
</protein>
<dbReference type="SUPFAM" id="SSF52540">
    <property type="entry name" value="P-loop containing nucleoside triphosphate hydrolases"/>
    <property type="match status" value="1"/>
</dbReference>
<keyword evidence="3" id="KW-1185">Reference proteome</keyword>
<dbReference type="Gene3D" id="3.40.50.300">
    <property type="entry name" value="P-loop containing nucleotide triphosphate hydrolases"/>
    <property type="match status" value="1"/>
</dbReference>
<reference evidence="2" key="2">
    <citation type="journal article" date="2023" name="Science">
        <title>Genomic signatures of disease resistance in endangered staghorn corals.</title>
        <authorList>
            <person name="Vollmer S.V."/>
            <person name="Selwyn J.D."/>
            <person name="Despard B.A."/>
            <person name="Roesel C.L."/>
        </authorList>
    </citation>
    <scope>NUCLEOTIDE SEQUENCE</scope>
    <source>
        <strain evidence="2">K2</strain>
    </source>
</reference>
<name>A0AAD9PYD0_ACRCE</name>
<gene>
    <name evidence="2" type="ORF">P5673_027734</name>
</gene>
<dbReference type="InterPro" id="IPR027417">
    <property type="entry name" value="P-loop_NTPase"/>
</dbReference>
<organism evidence="2 3">
    <name type="scientific">Acropora cervicornis</name>
    <name type="common">Staghorn coral</name>
    <dbReference type="NCBI Taxonomy" id="6130"/>
    <lineage>
        <taxon>Eukaryota</taxon>
        <taxon>Metazoa</taxon>
        <taxon>Cnidaria</taxon>
        <taxon>Anthozoa</taxon>
        <taxon>Hexacorallia</taxon>
        <taxon>Scleractinia</taxon>
        <taxon>Astrocoeniina</taxon>
        <taxon>Acroporidae</taxon>
        <taxon>Acropora</taxon>
    </lineage>
</organism>
<feature type="compositionally biased region" description="Acidic residues" evidence="1">
    <location>
        <begin position="178"/>
        <end position="197"/>
    </location>
</feature>
<evidence type="ECO:0000313" key="3">
    <source>
        <dbReference type="Proteomes" id="UP001249851"/>
    </source>
</evidence>
<dbReference type="Proteomes" id="UP001249851">
    <property type="component" value="Unassembled WGS sequence"/>
</dbReference>
<sequence>MDLLRDYVSDSNSSDEAEYVGQHDALETTNAKEEINVRSVRKVYLITYSQADVERFPTRDSFVQAVLYAFHDSPANIIQWCCCMEEHSKSSGFHFHMAIKLDKNQRWLGIKRFLLERCGISVHFSAIHRNYFSAWQYETKEDGYFIQSEGHPDLSDGPPKTTKASIANKPRRSVSNEGEAEADLSEDVNEENSEEDQESKRRARKKKPMSCYDVAEIIVAKKIKTRTDLLFFARQQKQEGKTDLAEFIINRGSKVVADVLQIAWEMEHSEETLKRQNKSRMELLYKCLAEECSDGCNRQWITCAKDVLIRNGISVVKFARSIVESLDKGRGKYRNVMLVGPTNCGKTFLLNPLNVIYNTFTNPASSSFAWVGAEKAECIFLNDFRWSASIITWHDFLLLLEGQLVHLPAPKTHYAKDITFNLDTPILVLAKALLFLVGVVS</sequence>
<reference evidence="2" key="1">
    <citation type="journal article" date="2023" name="G3 (Bethesda)">
        <title>Whole genome assembly and annotation of the endangered Caribbean coral Acropora cervicornis.</title>
        <authorList>
            <person name="Selwyn J.D."/>
            <person name="Vollmer S.V."/>
        </authorList>
    </citation>
    <scope>NUCLEOTIDE SEQUENCE</scope>
    <source>
        <strain evidence="2">K2</strain>
    </source>
</reference>
<evidence type="ECO:0000256" key="1">
    <source>
        <dbReference type="SAM" id="MobiDB-lite"/>
    </source>
</evidence>
<dbReference type="AlphaFoldDB" id="A0AAD9PYD0"/>
<dbReference type="EMBL" id="JARQWQ010000098">
    <property type="protein sequence ID" value="KAK2551339.1"/>
    <property type="molecule type" value="Genomic_DNA"/>
</dbReference>